<dbReference type="EMBL" id="KV417300">
    <property type="protein sequence ID" value="KZO93621.1"/>
    <property type="molecule type" value="Genomic_DNA"/>
</dbReference>
<organism evidence="2 3">
    <name type="scientific">Calocera viscosa (strain TUFC12733)</name>
    <dbReference type="NCBI Taxonomy" id="1330018"/>
    <lineage>
        <taxon>Eukaryota</taxon>
        <taxon>Fungi</taxon>
        <taxon>Dikarya</taxon>
        <taxon>Basidiomycota</taxon>
        <taxon>Agaricomycotina</taxon>
        <taxon>Dacrymycetes</taxon>
        <taxon>Dacrymycetales</taxon>
        <taxon>Dacrymycetaceae</taxon>
        <taxon>Calocera</taxon>
    </lineage>
</organism>
<feature type="coiled-coil region" evidence="1">
    <location>
        <begin position="146"/>
        <end position="194"/>
    </location>
</feature>
<gene>
    <name evidence="2" type="ORF">CALVIDRAFT_600590</name>
</gene>
<dbReference type="Proteomes" id="UP000076738">
    <property type="component" value="Unassembled WGS sequence"/>
</dbReference>
<keyword evidence="1" id="KW-0175">Coiled coil</keyword>
<proteinExistence type="predicted"/>
<evidence type="ECO:0000256" key="1">
    <source>
        <dbReference type="SAM" id="Coils"/>
    </source>
</evidence>
<protein>
    <recommendedName>
        <fullName evidence="4">BZIP domain-containing protein</fullName>
    </recommendedName>
</protein>
<evidence type="ECO:0008006" key="4">
    <source>
        <dbReference type="Google" id="ProtNLM"/>
    </source>
</evidence>
<evidence type="ECO:0000313" key="2">
    <source>
        <dbReference type="EMBL" id="KZO93621.1"/>
    </source>
</evidence>
<keyword evidence="3" id="KW-1185">Reference proteome</keyword>
<dbReference type="AlphaFoldDB" id="A0A167JI98"/>
<sequence>MSVSSMSTLPNTNHVLPPSISQSSTLEWVTEVASVMGAESLSTPDDSEEMAATFDGPMDSILQGESRHQPEELAGAAETITAAPDAFDWLEPTLAPTTWPALRADIEPEHSAIPAYLEGPTNAEIEGTQTLQSFRDATLAAAMAFMDAITAENGALRARNEKLREKNEKLRGEIEVLRQAHNALRQRLRAASRLNAVSSLIPPS</sequence>
<reference evidence="2 3" key="1">
    <citation type="journal article" date="2016" name="Mol. Biol. Evol.">
        <title>Comparative Genomics of Early-Diverging Mushroom-Forming Fungi Provides Insights into the Origins of Lignocellulose Decay Capabilities.</title>
        <authorList>
            <person name="Nagy L.G."/>
            <person name="Riley R."/>
            <person name="Tritt A."/>
            <person name="Adam C."/>
            <person name="Daum C."/>
            <person name="Floudas D."/>
            <person name="Sun H."/>
            <person name="Yadav J.S."/>
            <person name="Pangilinan J."/>
            <person name="Larsson K.H."/>
            <person name="Matsuura K."/>
            <person name="Barry K."/>
            <person name="Labutti K."/>
            <person name="Kuo R."/>
            <person name="Ohm R.A."/>
            <person name="Bhattacharya S.S."/>
            <person name="Shirouzu T."/>
            <person name="Yoshinaga Y."/>
            <person name="Martin F.M."/>
            <person name="Grigoriev I.V."/>
            <person name="Hibbett D.S."/>
        </authorList>
    </citation>
    <scope>NUCLEOTIDE SEQUENCE [LARGE SCALE GENOMIC DNA]</scope>
    <source>
        <strain evidence="2 3">TUFC12733</strain>
    </source>
</reference>
<name>A0A167JI98_CALVF</name>
<evidence type="ECO:0000313" key="3">
    <source>
        <dbReference type="Proteomes" id="UP000076738"/>
    </source>
</evidence>
<accession>A0A167JI98</accession>